<dbReference type="Proteomes" id="UP000675880">
    <property type="component" value="Unassembled WGS sequence"/>
</dbReference>
<dbReference type="EMBL" id="CAJNBJ010000002">
    <property type="protein sequence ID" value="CAE6728150.1"/>
    <property type="molecule type" value="Genomic_DNA"/>
</dbReference>
<gene>
    <name evidence="4" type="ORF">NSPZN2_100215</name>
</gene>
<evidence type="ECO:0000256" key="1">
    <source>
        <dbReference type="SAM" id="MobiDB-lite"/>
    </source>
</evidence>
<feature type="compositionally biased region" description="Polar residues" evidence="1">
    <location>
        <begin position="174"/>
        <end position="190"/>
    </location>
</feature>
<organism evidence="4 5">
    <name type="scientific">Nitrospira defluvii</name>
    <dbReference type="NCBI Taxonomy" id="330214"/>
    <lineage>
        <taxon>Bacteria</taxon>
        <taxon>Pseudomonadati</taxon>
        <taxon>Nitrospirota</taxon>
        <taxon>Nitrospiria</taxon>
        <taxon>Nitrospirales</taxon>
        <taxon>Nitrospiraceae</taxon>
        <taxon>Nitrospira</taxon>
    </lineage>
</organism>
<feature type="region of interest" description="Disordered" evidence="1">
    <location>
        <begin position="24"/>
        <end position="73"/>
    </location>
</feature>
<protein>
    <recommendedName>
        <fullName evidence="3">PRC-barrel domain-containing protein</fullName>
    </recommendedName>
</protein>
<dbReference type="Pfam" id="PF05239">
    <property type="entry name" value="PRC"/>
    <property type="match status" value="1"/>
</dbReference>
<dbReference type="InterPro" id="IPR027275">
    <property type="entry name" value="PRC-brl_dom"/>
</dbReference>
<keyword evidence="2" id="KW-0732">Signal</keyword>
<feature type="domain" description="PRC-barrel" evidence="3">
    <location>
        <begin position="83"/>
        <end position="150"/>
    </location>
</feature>
<evidence type="ECO:0000313" key="5">
    <source>
        <dbReference type="Proteomes" id="UP000675880"/>
    </source>
</evidence>
<name>A0ABN7L309_9BACT</name>
<reference evidence="4 5" key="1">
    <citation type="submission" date="2021-02" db="EMBL/GenBank/DDBJ databases">
        <authorList>
            <person name="Han P."/>
        </authorList>
    </citation>
    <scope>NUCLEOTIDE SEQUENCE [LARGE SCALE GENOMIC DNA]</scope>
    <source>
        <strain evidence="4">Candidatus Nitrospira sp. ZN2</strain>
    </source>
</reference>
<dbReference type="RefSeq" id="WP_213041578.1">
    <property type="nucleotide sequence ID" value="NZ_CAJNBJ010000002.1"/>
</dbReference>
<accession>A0ABN7L309</accession>
<feature type="region of interest" description="Disordered" evidence="1">
    <location>
        <begin position="173"/>
        <end position="235"/>
    </location>
</feature>
<comment type="caution">
    <text evidence="4">The sequence shown here is derived from an EMBL/GenBank/DDBJ whole genome shotgun (WGS) entry which is preliminary data.</text>
</comment>
<sequence length="235" mass="24855">MKRTMMMYAGTIAFVLAASSPGFSQDATIGDKPDSTMGKGAGTGTPTEPPKVDKKTDLTGGQQGVPEGYADTPVRQGKLVEARDNRFSNAMVHNAQGEAIGRIKELLKDTKTNEIEYAVFVPNDSKRPIPLRWSQFQTKNDKLQLTLNKEDYQNIVQMNSSKDQSPDLKAYMDQINQVRSAPSTSGSSGVPGQKGPDATGSMGEESVGGGGMSGTSGLPSGPAPGFEGGHPSSKR</sequence>
<dbReference type="SUPFAM" id="SSF50346">
    <property type="entry name" value="PRC-barrel domain"/>
    <property type="match status" value="1"/>
</dbReference>
<proteinExistence type="predicted"/>
<feature type="chain" id="PRO_5045595858" description="PRC-barrel domain-containing protein" evidence="2">
    <location>
        <begin position="25"/>
        <end position="235"/>
    </location>
</feature>
<evidence type="ECO:0000313" key="4">
    <source>
        <dbReference type="EMBL" id="CAE6728150.1"/>
    </source>
</evidence>
<dbReference type="Gene3D" id="2.30.30.240">
    <property type="entry name" value="PRC-barrel domain"/>
    <property type="match status" value="1"/>
</dbReference>
<dbReference type="InterPro" id="IPR011033">
    <property type="entry name" value="PRC_barrel-like_sf"/>
</dbReference>
<evidence type="ECO:0000259" key="3">
    <source>
        <dbReference type="Pfam" id="PF05239"/>
    </source>
</evidence>
<keyword evidence="5" id="KW-1185">Reference proteome</keyword>
<evidence type="ECO:0000256" key="2">
    <source>
        <dbReference type="SAM" id="SignalP"/>
    </source>
</evidence>
<feature type="signal peptide" evidence="2">
    <location>
        <begin position="1"/>
        <end position="24"/>
    </location>
</feature>